<evidence type="ECO:0000256" key="2">
    <source>
        <dbReference type="ARBA" id="ARBA00022553"/>
    </source>
</evidence>
<dbReference type="InterPro" id="IPR009081">
    <property type="entry name" value="PP-bd_ACP"/>
</dbReference>
<protein>
    <submittedName>
        <fullName evidence="4">Amino acid adenylation domain-containing protein</fullName>
    </submittedName>
</protein>
<sequence length="585" mass="60890">MSETPDAAAVEDGVHTFTYREIDAIADAVADRLRDKVTTGDIVAVCLDRSAALVAVAVALARLGAVYLPLGPGPGEDRLAGLLADVRIRAVVGAPEILPGTGTAHELPVPSAGANAVPRVLAELLTPAPGSAPAPPGTLYAVLTSGSTGKPKAVAVGADSLGNLVRWYHDLTGLGPGDRISLLMAAPFDPHLGDLWGGLAYGATLSVAPDSARYSTGALVEWFRDARVDVSVLATPMAEPLLGGEWPDGLRLRDLLIGGDRLRTWPRAEVTTRVHNVYGPAEATINVTSALLGDADRTCPPIGGPIPGVTLCVVDEDDRIVPRGTAGELLIGGVCLALGYVDEEMTARRFVAAPAGAGVERVYRTGDKVRMGEDGLLDFLGRLDDQVKISGVRIEPAEVEAALERDPRVRRAVVAVRRHPGGGAGLLAFVEAAPGTAPDPGSLLQGTRSALPAQAVPQSVHLVEEFPLNENGKVDRAALLTSVAAPGTERSEELRGETEELLAGLWQEILGSADVHACSNFFALGGNSMHAVALAGAIKRTFELELSMKSVMELRVLRDMAAAIDAERVALAASGASHSLAVTDW</sequence>
<dbReference type="InterPro" id="IPR006162">
    <property type="entry name" value="Ppantetheine_attach_site"/>
</dbReference>
<dbReference type="Pfam" id="PF00550">
    <property type="entry name" value="PP-binding"/>
    <property type="match status" value="1"/>
</dbReference>
<dbReference type="GO" id="GO:0005737">
    <property type="term" value="C:cytoplasm"/>
    <property type="evidence" value="ECO:0007669"/>
    <property type="project" value="TreeGrafter"/>
</dbReference>
<evidence type="ECO:0000256" key="1">
    <source>
        <dbReference type="ARBA" id="ARBA00022450"/>
    </source>
</evidence>
<evidence type="ECO:0000259" key="3">
    <source>
        <dbReference type="PROSITE" id="PS50075"/>
    </source>
</evidence>
<dbReference type="InterPro" id="IPR045851">
    <property type="entry name" value="AMP-bd_C_sf"/>
</dbReference>
<evidence type="ECO:0000313" key="5">
    <source>
        <dbReference type="Proteomes" id="UP000579531"/>
    </source>
</evidence>
<dbReference type="EMBL" id="JACHLX010000001">
    <property type="protein sequence ID" value="MBB5814841.1"/>
    <property type="molecule type" value="Genomic_DNA"/>
</dbReference>
<evidence type="ECO:0000313" key="4">
    <source>
        <dbReference type="EMBL" id="MBB5814841.1"/>
    </source>
</evidence>
<dbReference type="GO" id="GO:0043041">
    <property type="term" value="P:amino acid activation for nonribosomal peptide biosynthetic process"/>
    <property type="evidence" value="ECO:0007669"/>
    <property type="project" value="TreeGrafter"/>
</dbReference>
<dbReference type="InterPro" id="IPR025110">
    <property type="entry name" value="AMP-bd_C"/>
</dbReference>
<proteinExistence type="predicted"/>
<keyword evidence="1" id="KW-0596">Phosphopantetheine</keyword>
<dbReference type="PROSITE" id="PS50075">
    <property type="entry name" value="CARRIER"/>
    <property type="match status" value="1"/>
</dbReference>
<dbReference type="Proteomes" id="UP000579531">
    <property type="component" value="Unassembled WGS sequence"/>
</dbReference>
<reference evidence="4 5" key="1">
    <citation type="submission" date="2020-08" db="EMBL/GenBank/DDBJ databases">
        <title>Sequencing the genomes of 1000 actinobacteria strains.</title>
        <authorList>
            <person name="Klenk H.-P."/>
        </authorList>
    </citation>
    <scope>NUCLEOTIDE SEQUENCE [LARGE SCALE GENOMIC DNA]</scope>
    <source>
        <strain evidence="4 5">DSM 40129</strain>
    </source>
</reference>
<dbReference type="Pfam" id="PF00501">
    <property type="entry name" value="AMP-binding"/>
    <property type="match status" value="1"/>
</dbReference>
<keyword evidence="2" id="KW-0597">Phosphoprotein</keyword>
<dbReference type="AlphaFoldDB" id="A0AA89TJI4"/>
<keyword evidence="5" id="KW-1185">Reference proteome</keyword>
<dbReference type="PROSITE" id="PS00012">
    <property type="entry name" value="PHOSPHOPANTETHEINE"/>
    <property type="match status" value="1"/>
</dbReference>
<dbReference type="GO" id="GO:0044550">
    <property type="term" value="P:secondary metabolite biosynthetic process"/>
    <property type="evidence" value="ECO:0007669"/>
    <property type="project" value="TreeGrafter"/>
</dbReference>
<dbReference type="SUPFAM" id="SSF47336">
    <property type="entry name" value="ACP-like"/>
    <property type="match status" value="1"/>
</dbReference>
<dbReference type="InterPro" id="IPR042099">
    <property type="entry name" value="ANL_N_sf"/>
</dbReference>
<dbReference type="Gene3D" id="3.40.50.12780">
    <property type="entry name" value="N-terminal domain of ligase-like"/>
    <property type="match status" value="1"/>
</dbReference>
<dbReference type="InterPro" id="IPR000873">
    <property type="entry name" value="AMP-dep_synth/lig_dom"/>
</dbReference>
<dbReference type="PANTHER" id="PTHR45527:SF1">
    <property type="entry name" value="FATTY ACID SYNTHASE"/>
    <property type="match status" value="1"/>
</dbReference>
<dbReference type="Gene3D" id="3.30.300.30">
    <property type="match status" value="1"/>
</dbReference>
<dbReference type="SUPFAM" id="SSF56801">
    <property type="entry name" value="Acetyl-CoA synthetase-like"/>
    <property type="match status" value="1"/>
</dbReference>
<dbReference type="GeneID" id="93842291"/>
<feature type="domain" description="Carrier" evidence="3">
    <location>
        <begin position="493"/>
        <end position="568"/>
    </location>
</feature>
<dbReference type="InterPro" id="IPR036736">
    <property type="entry name" value="ACP-like_sf"/>
</dbReference>
<gene>
    <name evidence="4" type="ORF">HNR72_005869</name>
</gene>
<dbReference type="GO" id="GO:0031177">
    <property type="term" value="F:phosphopantetheine binding"/>
    <property type="evidence" value="ECO:0007669"/>
    <property type="project" value="TreeGrafter"/>
</dbReference>
<comment type="caution">
    <text evidence="4">The sequence shown here is derived from an EMBL/GenBank/DDBJ whole genome shotgun (WGS) entry which is preliminary data.</text>
</comment>
<dbReference type="Pfam" id="PF13193">
    <property type="entry name" value="AMP-binding_C"/>
    <property type="match status" value="1"/>
</dbReference>
<accession>A0AA89TJI4</accession>
<dbReference type="PANTHER" id="PTHR45527">
    <property type="entry name" value="NONRIBOSOMAL PEPTIDE SYNTHETASE"/>
    <property type="match status" value="1"/>
</dbReference>
<name>A0AA89TJI4_STRCU</name>
<dbReference type="CDD" id="cd05930">
    <property type="entry name" value="A_NRPS"/>
    <property type="match status" value="1"/>
</dbReference>
<organism evidence="4 5">
    <name type="scientific">Streptomyces collinus</name>
    <dbReference type="NCBI Taxonomy" id="42684"/>
    <lineage>
        <taxon>Bacteria</taxon>
        <taxon>Bacillati</taxon>
        <taxon>Actinomycetota</taxon>
        <taxon>Actinomycetes</taxon>
        <taxon>Kitasatosporales</taxon>
        <taxon>Streptomycetaceae</taxon>
        <taxon>Streptomyces</taxon>
    </lineage>
</organism>
<dbReference type="RefSeq" id="WP_184851619.1">
    <property type="nucleotide sequence ID" value="NZ_BAABFE010000025.1"/>
</dbReference>
<dbReference type="Gene3D" id="1.10.1200.10">
    <property type="entry name" value="ACP-like"/>
    <property type="match status" value="1"/>
</dbReference>